<keyword evidence="2" id="KW-1185">Reference proteome</keyword>
<dbReference type="EMBL" id="CP036289">
    <property type="protein sequence ID" value="QDU77338.1"/>
    <property type="molecule type" value="Genomic_DNA"/>
</dbReference>
<accession>A0A518CDN4</accession>
<dbReference type="KEGG" id="bvo:Pan97_44050"/>
<evidence type="ECO:0000313" key="1">
    <source>
        <dbReference type="EMBL" id="QDU77338.1"/>
    </source>
</evidence>
<organism evidence="1 2">
    <name type="scientific">Bremerella volcania</name>
    <dbReference type="NCBI Taxonomy" id="2527984"/>
    <lineage>
        <taxon>Bacteria</taxon>
        <taxon>Pseudomonadati</taxon>
        <taxon>Planctomycetota</taxon>
        <taxon>Planctomycetia</taxon>
        <taxon>Pirellulales</taxon>
        <taxon>Pirellulaceae</taxon>
        <taxon>Bremerella</taxon>
    </lineage>
</organism>
<dbReference type="Gene3D" id="3.40.390.10">
    <property type="entry name" value="Collagenase (Catalytic Domain)"/>
    <property type="match status" value="1"/>
</dbReference>
<proteinExistence type="predicted"/>
<gene>
    <name evidence="1" type="ORF">Pan97_44050</name>
</gene>
<reference evidence="2" key="1">
    <citation type="submission" date="2019-02" db="EMBL/GenBank/DDBJ databases">
        <title>Deep-cultivation of Planctomycetes and their phenomic and genomic characterization uncovers novel biology.</title>
        <authorList>
            <person name="Wiegand S."/>
            <person name="Jogler M."/>
            <person name="Boedeker C."/>
            <person name="Pinto D."/>
            <person name="Vollmers J."/>
            <person name="Rivas-Marin E."/>
            <person name="Kohn T."/>
            <person name="Peeters S.H."/>
            <person name="Heuer A."/>
            <person name="Rast P."/>
            <person name="Oberbeckmann S."/>
            <person name="Bunk B."/>
            <person name="Jeske O."/>
            <person name="Meyerdierks A."/>
            <person name="Storesund J.E."/>
            <person name="Kallscheuer N."/>
            <person name="Luecker S."/>
            <person name="Lage O.M."/>
            <person name="Pohl T."/>
            <person name="Merkel B.J."/>
            <person name="Hornburger P."/>
            <person name="Mueller R.-W."/>
            <person name="Bruemmer F."/>
            <person name="Labrenz M."/>
            <person name="Spormann A.M."/>
            <person name="Op den Camp H."/>
            <person name="Overmann J."/>
            <person name="Amann R."/>
            <person name="Jetten M.S.M."/>
            <person name="Mascher T."/>
            <person name="Medema M.H."/>
            <person name="Devos D.P."/>
            <person name="Kaster A.-K."/>
            <person name="Ovreas L."/>
            <person name="Rohde M."/>
            <person name="Galperin M.Y."/>
            <person name="Jogler C."/>
        </authorList>
    </citation>
    <scope>NUCLEOTIDE SEQUENCE [LARGE SCALE GENOMIC DNA]</scope>
    <source>
        <strain evidence="2">Pan97</strain>
    </source>
</reference>
<dbReference type="AlphaFoldDB" id="A0A518CDN4"/>
<dbReference type="InterPro" id="IPR024079">
    <property type="entry name" value="MetalloPept_cat_dom_sf"/>
</dbReference>
<dbReference type="SUPFAM" id="SSF55486">
    <property type="entry name" value="Metalloproteases ('zincins'), catalytic domain"/>
    <property type="match status" value="1"/>
</dbReference>
<dbReference type="Proteomes" id="UP000318626">
    <property type="component" value="Chromosome"/>
</dbReference>
<dbReference type="GO" id="GO:0008237">
    <property type="term" value="F:metallopeptidase activity"/>
    <property type="evidence" value="ECO:0007669"/>
    <property type="project" value="InterPro"/>
</dbReference>
<name>A0A518CDN4_9BACT</name>
<evidence type="ECO:0000313" key="2">
    <source>
        <dbReference type="Proteomes" id="UP000318626"/>
    </source>
</evidence>
<protein>
    <submittedName>
        <fullName evidence="1">Uncharacterized protein</fullName>
    </submittedName>
</protein>
<sequence>MLILAMPAFADPSYRVTIPPEDMKAPEFYGKYVDAGGYPVLASKSVDDYALKEAAYLIELMLRERPDIKHAMVASGSRMLIIAHNEYTTDLPEFAHFTPKDYWDARARGTGGSQTDPYCTCGEENLLGYEGDPYSTECILIHEFAHNIHLRGMVNIDPTFDDRVKKAYDEAMEAGLWKGKYASVNHHEYFAEGVQSWFDNNRAPDHDHNHVDTRKELKEYDPGLAKLCEEVFGKTELKYTKPVTRLEGHLDGYDPSQAPKFVWPERLDKARAEIRQKAVSRSKDEQS</sequence>